<dbReference type="EMBL" id="CP019437">
    <property type="protein sequence ID" value="AQS46533.1"/>
    <property type="molecule type" value="Genomic_DNA"/>
</dbReference>
<dbReference type="RefSeq" id="WP_075775301.1">
    <property type="nucleotide sequence ID" value="NZ_CP019437.1"/>
</dbReference>
<accession>A0ABN4XAX8</accession>
<evidence type="ECO:0000313" key="3">
    <source>
        <dbReference type="Proteomes" id="UP000185622"/>
    </source>
</evidence>
<feature type="compositionally biased region" description="Basic and acidic residues" evidence="1">
    <location>
        <begin position="29"/>
        <end position="39"/>
    </location>
</feature>
<organism evidence="2 3">
    <name type="scientific">Thioclava nitratireducens</name>
    <dbReference type="NCBI Taxonomy" id="1915078"/>
    <lineage>
        <taxon>Bacteria</taxon>
        <taxon>Pseudomonadati</taxon>
        <taxon>Pseudomonadota</taxon>
        <taxon>Alphaproteobacteria</taxon>
        <taxon>Rhodobacterales</taxon>
        <taxon>Paracoccaceae</taxon>
        <taxon>Thioclava</taxon>
    </lineage>
</organism>
<gene>
    <name evidence="2" type="ORF">BMG03_01000</name>
</gene>
<feature type="compositionally biased region" description="Polar residues" evidence="1">
    <location>
        <begin position="1"/>
        <end position="10"/>
    </location>
</feature>
<proteinExistence type="predicted"/>
<evidence type="ECO:0000256" key="1">
    <source>
        <dbReference type="SAM" id="MobiDB-lite"/>
    </source>
</evidence>
<dbReference type="Proteomes" id="UP000185622">
    <property type="component" value="Chromosome"/>
</dbReference>
<feature type="compositionally biased region" description="Low complexity" evidence="1">
    <location>
        <begin position="628"/>
        <end position="640"/>
    </location>
</feature>
<sequence length="647" mass="70830">MTDTSKSSSGYPDLGDQLENAPIEAEPNPEAKAEAEKKAAASKKKQTSNEGGDKTSSGRPRGAIWQDCPVRPLGVNGEMSYYLDRHGQLRAVKKHEAQVILHLFGDRIELLCQKFPQYDKEGSRKRDRFDQTSAAMTMISACSEKGLFNPDGAVRGVGAWKDDDGKLIYHCGQKLITDEGDKDPQELDGKIYPAYPPIPAPEKSGAKTDPATKALKQFETWSWEWQDTTPMIALGMTGVLMLCGAMDWRPAYWLTGDKAYGKSAFQDLIKYLMGGDHGLVQSTDATKSGITSRLGHSSLPVALDELEPGDEGSGKERAIIELARVASSGGQWMRGSSDQKGASGNVYSAFLFSSILIPGSMKPQDRSRLITLHLRPLDAKATKLNLDPKAWKETGRQLKWTLISRWKTWPERLELWRAALAKAGLSGRNGDNYATTIAMADMALNEEMPSEDMRKGWAEKLAVFAQTETEEIGSDAEDMLQWLIGQPFDVFRRGELWNVAHWIMVAAQMPAAPQALVAGGEDVGGKIDNTIREEAAKRANEKLAKVGLRVRGKEADAALFIANARLPGLRKLFEKSHWANGEWAQSAKRVPGAQPVSSPLTLAGQRTRGVYVPLKSIGGFLSFPMDSAPTQSSAAAPPMSQEYEDGF</sequence>
<name>A0ABN4XAX8_9RHOB</name>
<feature type="region of interest" description="Disordered" evidence="1">
    <location>
        <begin position="628"/>
        <end position="647"/>
    </location>
</feature>
<feature type="compositionally biased region" description="Polar residues" evidence="1">
    <location>
        <begin position="48"/>
        <end position="58"/>
    </location>
</feature>
<feature type="region of interest" description="Disordered" evidence="1">
    <location>
        <begin position="1"/>
        <end position="69"/>
    </location>
</feature>
<protein>
    <recommendedName>
        <fullName evidence="4">DNA primase</fullName>
    </recommendedName>
</protein>
<keyword evidence="3" id="KW-1185">Reference proteome</keyword>
<reference evidence="2 3" key="1">
    <citation type="submission" date="2017-01" db="EMBL/GenBank/DDBJ databases">
        <title>The complete genome sequence of a sulfur-oxidizing marine bacterium Thioclava sp. 25B10_4T.</title>
        <authorList>
            <person name="Liu Y."/>
            <person name="Lai Q."/>
            <person name="Shao Z."/>
        </authorList>
    </citation>
    <scope>NUCLEOTIDE SEQUENCE [LARGE SCALE GENOMIC DNA]</scope>
    <source>
        <strain evidence="2 3">25B10_4</strain>
    </source>
</reference>
<evidence type="ECO:0000313" key="2">
    <source>
        <dbReference type="EMBL" id="AQS46533.1"/>
    </source>
</evidence>
<evidence type="ECO:0008006" key="4">
    <source>
        <dbReference type="Google" id="ProtNLM"/>
    </source>
</evidence>
<feature type="compositionally biased region" description="Low complexity" evidence="1">
    <location>
        <begin position="19"/>
        <end position="28"/>
    </location>
</feature>